<dbReference type="SUPFAM" id="SSF51556">
    <property type="entry name" value="Metallo-dependent hydrolases"/>
    <property type="match status" value="1"/>
</dbReference>
<dbReference type="RefSeq" id="WP_115692374.1">
    <property type="nucleotide sequence ID" value="NZ_CP031417.1"/>
</dbReference>
<evidence type="ECO:0000313" key="1">
    <source>
        <dbReference type="EMBL" id="AXK81995.1"/>
    </source>
</evidence>
<dbReference type="Proteomes" id="UP000254889">
    <property type="component" value="Chromosome"/>
</dbReference>
<dbReference type="Gene3D" id="3.20.20.140">
    <property type="entry name" value="Metal-dependent hydrolases"/>
    <property type="match status" value="1"/>
</dbReference>
<accession>A0A345ZYJ8</accession>
<dbReference type="EMBL" id="CP031417">
    <property type="protein sequence ID" value="AXK81995.1"/>
    <property type="molecule type" value="Genomic_DNA"/>
</dbReference>
<gene>
    <name evidence="1" type="ORF">DW352_16565</name>
</gene>
<dbReference type="Pfam" id="PF19799">
    <property type="entry name" value="DUF6282"/>
    <property type="match status" value="1"/>
</dbReference>
<dbReference type="AlphaFoldDB" id="A0A345ZYJ8"/>
<dbReference type="InterPro" id="IPR032466">
    <property type="entry name" value="Metal_Hydrolase"/>
</dbReference>
<organism evidence="1 2">
    <name type="scientific">Pseudolabrys taiwanensis</name>
    <dbReference type="NCBI Taxonomy" id="331696"/>
    <lineage>
        <taxon>Bacteria</taxon>
        <taxon>Pseudomonadati</taxon>
        <taxon>Pseudomonadota</taxon>
        <taxon>Alphaproteobacteria</taxon>
        <taxon>Hyphomicrobiales</taxon>
        <taxon>Xanthobacteraceae</taxon>
        <taxon>Pseudolabrys</taxon>
    </lineage>
</organism>
<evidence type="ECO:0008006" key="3">
    <source>
        <dbReference type="Google" id="ProtNLM"/>
    </source>
</evidence>
<protein>
    <recommendedName>
        <fullName evidence="3">Amidohydrolase-related domain-containing protein</fullName>
    </recommendedName>
</protein>
<evidence type="ECO:0000313" key="2">
    <source>
        <dbReference type="Proteomes" id="UP000254889"/>
    </source>
</evidence>
<reference evidence="1 2" key="1">
    <citation type="submission" date="2018-07" db="EMBL/GenBank/DDBJ databases">
        <authorList>
            <person name="Quirk P.G."/>
            <person name="Krulwich T.A."/>
        </authorList>
    </citation>
    <scope>NUCLEOTIDE SEQUENCE [LARGE SCALE GENOMIC DNA]</scope>
    <source>
        <strain evidence="1 2">CC-BB4</strain>
    </source>
</reference>
<proteinExistence type="predicted"/>
<sequence>MKALPNVDGKTVIDMHCHIGPEFLRRKYSAETLAAEARREGFGVVMKNHFQPTTGQVSQLRRPDDKVALVGSVALNFGCGGVDDHGVRAALSGWKRDVTAADPDPERFVVWMPTLCCEAHLRLYNRRDISTAWGVKPEYTKFYAEGTGYTLDPADSDKMTALRRALQVVLDHDLILATGHFDHDETLTVVKVAYEMGIRRIIMTHPLFQATELEPETMKRMWEMYGAYSELAFVNLAMDNLTYDQYIAVIEAVGPQGVILSSDVGQIFSPPVGEALREYFTELQKHGVKEDDIVQMSVLNTNRLLFDKIESSALKKSA</sequence>
<dbReference type="OrthoDB" id="9789440at2"/>
<dbReference type="InterPro" id="IPR046249">
    <property type="entry name" value="DUF6282"/>
</dbReference>
<dbReference type="KEGG" id="ptaw:DW352_16565"/>
<keyword evidence="2" id="KW-1185">Reference proteome</keyword>
<name>A0A345ZYJ8_9HYPH</name>